<comment type="caution">
    <text evidence="1">The sequence shown here is derived from an EMBL/GenBank/DDBJ whole genome shotgun (WGS) entry which is preliminary data.</text>
</comment>
<dbReference type="Pfam" id="PF19564">
    <property type="entry name" value="DUF6086"/>
    <property type="match status" value="1"/>
</dbReference>
<dbReference type="EMBL" id="JBIAPI010000004">
    <property type="protein sequence ID" value="MFF3225005.1"/>
    <property type="molecule type" value="Genomic_DNA"/>
</dbReference>
<accession>A0ABW6QWM7</accession>
<sequence>MSYVFDIDDETVWSPSLRVGDLYIRMLQDVGSVLDVPTGLSAVSSDMWDIDIDAFEKLVKTMYETYFSTGHSVFKVLIEGVLAPSIVLLERGGKEINSRTGQEREFRDRALKLSMARWRSGLCFVPLPAVSCGEVPVTRTRHH</sequence>
<protein>
    <submittedName>
        <fullName evidence="1">DUF6086 family protein</fullName>
    </submittedName>
</protein>
<proteinExistence type="predicted"/>
<dbReference type="InterPro" id="IPR045732">
    <property type="entry name" value="DUF6086"/>
</dbReference>
<evidence type="ECO:0000313" key="2">
    <source>
        <dbReference type="Proteomes" id="UP001601948"/>
    </source>
</evidence>
<organism evidence="1 2">
    <name type="scientific">Nocardia suismassiliense</name>
    <dbReference type="NCBI Taxonomy" id="2077092"/>
    <lineage>
        <taxon>Bacteria</taxon>
        <taxon>Bacillati</taxon>
        <taxon>Actinomycetota</taxon>
        <taxon>Actinomycetes</taxon>
        <taxon>Mycobacteriales</taxon>
        <taxon>Nocardiaceae</taxon>
        <taxon>Nocardia</taxon>
    </lineage>
</organism>
<gene>
    <name evidence="1" type="ORF">ACFYV7_19590</name>
</gene>
<keyword evidence="2" id="KW-1185">Reference proteome</keyword>
<name>A0ABW6QWM7_9NOCA</name>
<reference evidence="1 2" key="1">
    <citation type="submission" date="2024-10" db="EMBL/GenBank/DDBJ databases">
        <title>The Natural Products Discovery Center: Release of the First 8490 Sequenced Strains for Exploring Actinobacteria Biosynthetic Diversity.</title>
        <authorList>
            <person name="Kalkreuter E."/>
            <person name="Kautsar S.A."/>
            <person name="Yang D."/>
            <person name="Bader C.D."/>
            <person name="Teijaro C.N."/>
            <person name="Fluegel L."/>
            <person name="Davis C.M."/>
            <person name="Simpson J.R."/>
            <person name="Lauterbach L."/>
            <person name="Steele A.D."/>
            <person name="Gui C."/>
            <person name="Meng S."/>
            <person name="Li G."/>
            <person name="Viehrig K."/>
            <person name="Ye F."/>
            <person name="Su P."/>
            <person name="Kiefer A.F."/>
            <person name="Nichols A."/>
            <person name="Cepeda A.J."/>
            <person name="Yan W."/>
            <person name="Fan B."/>
            <person name="Jiang Y."/>
            <person name="Adhikari A."/>
            <person name="Zheng C.-J."/>
            <person name="Schuster L."/>
            <person name="Cowan T.M."/>
            <person name="Smanski M.J."/>
            <person name="Chevrette M.G."/>
            <person name="De Carvalho L.P.S."/>
            <person name="Shen B."/>
        </authorList>
    </citation>
    <scope>NUCLEOTIDE SEQUENCE [LARGE SCALE GENOMIC DNA]</scope>
    <source>
        <strain evidence="1 2">NPDC003040</strain>
    </source>
</reference>
<dbReference type="RefSeq" id="WP_387719196.1">
    <property type="nucleotide sequence ID" value="NZ_JBIAPI010000004.1"/>
</dbReference>
<dbReference type="Proteomes" id="UP001601948">
    <property type="component" value="Unassembled WGS sequence"/>
</dbReference>
<evidence type="ECO:0000313" key="1">
    <source>
        <dbReference type="EMBL" id="MFF3225005.1"/>
    </source>
</evidence>